<reference evidence="2" key="1">
    <citation type="submission" date="2022-01" db="EMBL/GenBank/DDBJ databases">
        <authorList>
            <person name="Lagorce A."/>
        </authorList>
    </citation>
    <scope>NUCLEOTIDE SEQUENCE</scope>
    <source>
        <strain evidence="2">Th15_F1_A12</strain>
    </source>
</reference>
<gene>
    <name evidence="2" type="ORF">THF1A12_40397</name>
</gene>
<organism evidence="2 3">
    <name type="scientific">Vibrio jasicida</name>
    <dbReference type="NCBI Taxonomy" id="766224"/>
    <lineage>
        <taxon>Bacteria</taxon>
        <taxon>Pseudomonadati</taxon>
        <taxon>Pseudomonadota</taxon>
        <taxon>Gammaproteobacteria</taxon>
        <taxon>Vibrionales</taxon>
        <taxon>Vibrionaceae</taxon>
        <taxon>Vibrio</taxon>
    </lineage>
</organism>
<dbReference type="Proteomes" id="UP001295462">
    <property type="component" value="Unassembled WGS sequence"/>
</dbReference>
<name>A0AAU9QRW0_9VIBR</name>
<feature type="compositionally biased region" description="Basic and acidic residues" evidence="1">
    <location>
        <begin position="1"/>
        <end position="10"/>
    </location>
</feature>
<sequence length="68" mass="7630">MHGNRDEKFSRKARSGRNAKADATGHANSAKTSGTTRSGAIRYYQSPTLREKDYDRPRDLQTDTRIGC</sequence>
<protein>
    <submittedName>
        <fullName evidence="2">Uncharacterized protein</fullName>
    </submittedName>
</protein>
<evidence type="ECO:0000313" key="3">
    <source>
        <dbReference type="Proteomes" id="UP001295462"/>
    </source>
</evidence>
<accession>A0AAU9QRW0</accession>
<evidence type="ECO:0000313" key="2">
    <source>
        <dbReference type="EMBL" id="CAH1600053.1"/>
    </source>
</evidence>
<comment type="caution">
    <text evidence="2">The sequence shown here is derived from an EMBL/GenBank/DDBJ whole genome shotgun (WGS) entry which is preliminary data.</text>
</comment>
<evidence type="ECO:0000256" key="1">
    <source>
        <dbReference type="SAM" id="MobiDB-lite"/>
    </source>
</evidence>
<feature type="compositionally biased region" description="Basic and acidic residues" evidence="1">
    <location>
        <begin position="49"/>
        <end position="62"/>
    </location>
</feature>
<feature type="region of interest" description="Disordered" evidence="1">
    <location>
        <begin position="1"/>
        <end position="68"/>
    </location>
</feature>
<feature type="compositionally biased region" description="Polar residues" evidence="1">
    <location>
        <begin position="26"/>
        <end position="38"/>
    </location>
</feature>
<dbReference type="EMBL" id="CAKMUD010000094">
    <property type="protein sequence ID" value="CAH1600053.1"/>
    <property type="molecule type" value="Genomic_DNA"/>
</dbReference>
<proteinExistence type="predicted"/>
<dbReference type="AlphaFoldDB" id="A0AAU9QRW0"/>